<dbReference type="EMBL" id="HBIN01000654">
    <property type="protein sequence ID" value="CAE0429968.1"/>
    <property type="molecule type" value="Transcribed_RNA"/>
</dbReference>
<evidence type="ECO:0000256" key="1">
    <source>
        <dbReference type="SAM" id="MobiDB-lite"/>
    </source>
</evidence>
<proteinExistence type="predicted"/>
<feature type="region of interest" description="Disordered" evidence="1">
    <location>
        <begin position="46"/>
        <end position="110"/>
    </location>
</feature>
<dbReference type="AlphaFoldDB" id="A0A7S3LKQ3"/>
<accession>A0A7S3LKQ3</accession>
<name>A0A7S3LKQ3_9STRA</name>
<evidence type="ECO:0000313" key="2">
    <source>
        <dbReference type="EMBL" id="CAE0429968.1"/>
    </source>
</evidence>
<gene>
    <name evidence="2" type="ORF">ASTO00021_LOCUS293</name>
</gene>
<organism evidence="2">
    <name type="scientific">Aplanochytrium stocchinoi</name>
    <dbReference type="NCBI Taxonomy" id="215587"/>
    <lineage>
        <taxon>Eukaryota</taxon>
        <taxon>Sar</taxon>
        <taxon>Stramenopiles</taxon>
        <taxon>Bigyra</taxon>
        <taxon>Labyrinthulomycetes</taxon>
        <taxon>Thraustochytrida</taxon>
        <taxon>Thraustochytriidae</taxon>
        <taxon>Aplanochytrium</taxon>
    </lineage>
</organism>
<reference evidence="2" key="1">
    <citation type="submission" date="2021-01" db="EMBL/GenBank/DDBJ databases">
        <authorList>
            <person name="Corre E."/>
            <person name="Pelletier E."/>
            <person name="Niang G."/>
            <person name="Scheremetjew M."/>
            <person name="Finn R."/>
            <person name="Kale V."/>
            <person name="Holt S."/>
            <person name="Cochrane G."/>
            <person name="Meng A."/>
            <person name="Brown T."/>
            <person name="Cohen L."/>
        </authorList>
    </citation>
    <scope>NUCLEOTIDE SEQUENCE</scope>
    <source>
        <strain evidence="2">GSBS06</strain>
    </source>
</reference>
<sequence>MESSRTRCGEKMSSFHKCVDLSHLDQLETNSQSKKSLSQTKMYTIEREKSGDIHNSSFYSGSRNSKVKSNKAYKGTFTRNQVSATPRPLSAPLRKPRPIIPVRANRGTRK</sequence>
<protein>
    <submittedName>
        <fullName evidence="2">Uncharacterized protein</fullName>
    </submittedName>
</protein>
<feature type="compositionally biased region" description="Polar residues" evidence="1">
    <location>
        <begin position="53"/>
        <end position="64"/>
    </location>
</feature>